<feature type="domain" description="PPC" evidence="1">
    <location>
        <begin position="16"/>
        <end position="165"/>
    </location>
</feature>
<dbReference type="InterPro" id="IPR005175">
    <property type="entry name" value="PPC_dom"/>
</dbReference>
<dbReference type="GO" id="GO:0003677">
    <property type="term" value="F:DNA binding"/>
    <property type="evidence" value="ECO:0007669"/>
    <property type="project" value="UniProtKB-KW"/>
</dbReference>
<dbReference type="SUPFAM" id="SSF117856">
    <property type="entry name" value="AF0104/ALDC/Ptd012-like"/>
    <property type="match status" value="2"/>
</dbReference>
<dbReference type="PROSITE" id="PS51742">
    <property type="entry name" value="PPC"/>
    <property type="match status" value="2"/>
</dbReference>
<keyword evidence="2" id="KW-0238">DNA-binding</keyword>
<reference evidence="2" key="1">
    <citation type="submission" date="2021-07" db="EMBL/GenBank/DDBJ databases">
        <title>New genus and species of the family Alcaligenaceae.</title>
        <authorList>
            <person name="Hahn M.W."/>
        </authorList>
    </citation>
    <scope>NUCLEOTIDE SEQUENCE</scope>
    <source>
        <strain evidence="2">LF4-65</strain>
    </source>
</reference>
<name>A0A953T3V5_9BURK</name>
<dbReference type="EMBL" id="JAHXRI010000001">
    <property type="protein sequence ID" value="MBZ1349117.1"/>
    <property type="molecule type" value="Genomic_DNA"/>
</dbReference>
<feature type="domain" description="PPC" evidence="1">
    <location>
        <begin position="180"/>
        <end position="294"/>
    </location>
</feature>
<accession>A0A953T3V5</accession>
<dbReference type="Proteomes" id="UP000739565">
    <property type="component" value="Unassembled WGS sequence"/>
</dbReference>
<dbReference type="RefSeq" id="WP_259659536.1">
    <property type="nucleotide sequence ID" value="NZ_JAHXRI010000001.1"/>
</dbReference>
<dbReference type="Gene3D" id="3.30.1330.80">
    <property type="entry name" value="Hypothetical protein, similar to alpha- acetolactate decarboxylase, domain 2"/>
    <property type="match status" value="2"/>
</dbReference>
<organism evidence="2 3">
    <name type="scientific">Zwartia hollandica</name>
    <dbReference type="NCBI Taxonomy" id="324606"/>
    <lineage>
        <taxon>Bacteria</taxon>
        <taxon>Pseudomonadati</taxon>
        <taxon>Pseudomonadota</taxon>
        <taxon>Betaproteobacteria</taxon>
        <taxon>Burkholderiales</taxon>
        <taxon>Alcaligenaceae</taxon>
        <taxon>Zwartia</taxon>
    </lineage>
</organism>
<comment type="caution">
    <text evidence="2">The sequence shown here is derived from an EMBL/GenBank/DDBJ whole genome shotgun (WGS) entry which is preliminary data.</text>
</comment>
<evidence type="ECO:0000259" key="1">
    <source>
        <dbReference type="PROSITE" id="PS51742"/>
    </source>
</evidence>
<protein>
    <submittedName>
        <fullName evidence="2">DNA-binding protein</fullName>
    </submittedName>
</protein>
<evidence type="ECO:0000313" key="2">
    <source>
        <dbReference type="EMBL" id="MBZ1349117.1"/>
    </source>
</evidence>
<dbReference type="AlphaFoldDB" id="A0A953T3V5"/>
<evidence type="ECO:0000313" key="3">
    <source>
        <dbReference type="Proteomes" id="UP000739565"/>
    </source>
</evidence>
<keyword evidence="3" id="KW-1185">Reference proteome</keyword>
<gene>
    <name evidence="2" type="ORF">KZZ10_00520</name>
</gene>
<sequence length="294" mass="31706">MRRIDHPGIPATERLHSAICRVEAFETVLEPGYSLIDSVALAVGRYGVSSAVMRLSGGCLDCFAYCMPALSKTSEHAVYFSETFRVQGRVLIETASVTYGVRDGQPWLHCHAVWLEPDGRRHSGHLLPDQVNVVKGIAATGRAIYGAEFVVTPDRETNFSLFMPTVTPSRSVLSQTKSFGNAAESHIVRLSPNTDVCLALENFCLEKGIIAATIQGGVGSTVGAVFDDGRIVEPFVTELLIRSGVICPDANGDLRARIDIAMVDYKGTVSEGVLARGQNPVLVTFELVVEPLDA</sequence>
<proteinExistence type="predicted"/>
<dbReference type="Pfam" id="PF03479">
    <property type="entry name" value="PCC"/>
    <property type="match status" value="1"/>
</dbReference>